<dbReference type="EC" id="1.13.-.-" evidence="7"/>
<dbReference type="Gene3D" id="3.40.830.10">
    <property type="entry name" value="LigB-like"/>
    <property type="match status" value="1"/>
</dbReference>
<dbReference type="Proteomes" id="UP001597206">
    <property type="component" value="Unassembled WGS sequence"/>
</dbReference>
<protein>
    <submittedName>
        <fullName evidence="7">DODA-type extradiol aromatic ring-opening family dioxygenase</fullName>
        <ecNumber evidence="7">1.13.-.-</ecNumber>
    </submittedName>
</protein>
<gene>
    <name evidence="7" type="ORF">ACFQ2T_10125</name>
</gene>
<evidence type="ECO:0000256" key="5">
    <source>
        <dbReference type="ARBA" id="ARBA00023002"/>
    </source>
</evidence>
<evidence type="ECO:0000256" key="1">
    <source>
        <dbReference type="ARBA" id="ARBA00001947"/>
    </source>
</evidence>
<dbReference type="EMBL" id="JBHTLN010000002">
    <property type="protein sequence ID" value="MFD1122859.1"/>
    <property type="molecule type" value="Genomic_DNA"/>
</dbReference>
<dbReference type="CDD" id="cd07363">
    <property type="entry name" value="45_DOPA_Dioxygenase"/>
    <property type="match status" value="1"/>
</dbReference>
<evidence type="ECO:0000259" key="6">
    <source>
        <dbReference type="Pfam" id="PF02900"/>
    </source>
</evidence>
<evidence type="ECO:0000256" key="4">
    <source>
        <dbReference type="ARBA" id="ARBA00022833"/>
    </source>
</evidence>
<dbReference type="Pfam" id="PF02900">
    <property type="entry name" value="LigB"/>
    <property type="match status" value="1"/>
</dbReference>
<dbReference type="RefSeq" id="WP_379034029.1">
    <property type="nucleotide sequence ID" value="NZ_JBHTLN010000002.1"/>
</dbReference>
<keyword evidence="5 7" id="KW-0560">Oxidoreductase</keyword>
<dbReference type="SUPFAM" id="SSF53213">
    <property type="entry name" value="LigB-like"/>
    <property type="match status" value="1"/>
</dbReference>
<evidence type="ECO:0000256" key="2">
    <source>
        <dbReference type="ARBA" id="ARBA00007581"/>
    </source>
</evidence>
<proteinExistence type="inferred from homology"/>
<dbReference type="GO" id="GO:0051213">
    <property type="term" value="F:dioxygenase activity"/>
    <property type="evidence" value="ECO:0007669"/>
    <property type="project" value="UniProtKB-KW"/>
</dbReference>
<evidence type="ECO:0000256" key="3">
    <source>
        <dbReference type="ARBA" id="ARBA00022723"/>
    </source>
</evidence>
<keyword evidence="7" id="KW-0223">Dioxygenase</keyword>
<name>A0ABW3P9E0_9PROT</name>
<sequence length="257" mass="27546">MTTLFVSHGAPTLALESGETGKMLSTLAASLPKPDAILVISAHWDTRVPMVSLAAHPATIHDFAGFPAALYAIQYPAPGATALANKVIALLAAHDIQAQTQADRGLDHGAWVPLSLMYPEADIPVTQLSIQSRSTPAAQFALGQALQDLHDQNVLILASGAITHNLSDFFTGQRDAAPLAYVNTFADWIADQLAAEQAQTLLNYRTENRQGIQAHPSEDHLMPLFVAAGSGQGVPKRFTPETTYGILAMDAYVWERK</sequence>
<dbReference type="PIRSF" id="PIRSF006157">
    <property type="entry name" value="Doxgns_DODA"/>
    <property type="match status" value="1"/>
</dbReference>
<comment type="caution">
    <text evidence="7">The sequence shown here is derived from an EMBL/GenBank/DDBJ whole genome shotgun (WGS) entry which is preliminary data.</text>
</comment>
<keyword evidence="4" id="KW-0862">Zinc</keyword>
<dbReference type="InterPro" id="IPR014436">
    <property type="entry name" value="Extradiol_dOase_DODA"/>
</dbReference>
<evidence type="ECO:0000313" key="8">
    <source>
        <dbReference type="Proteomes" id="UP001597206"/>
    </source>
</evidence>
<reference evidence="8" key="1">
    <citation type="journal article" date="2019" name="Int. J. Syst. Evol. Microbiol.">
        <title>The Global Catalogue of Microorganisms (GCM) 10K type strain sequencing project: providing services to taxonomists for standard genome sequencing and annotation.</title>
        <authorList>
            <consortium name="The Broad Institute Genomics Platform"/>
            <consortium name="The Broad Institute Genome Sequencing Center for Infectious Disease"/>
            <person name="Wu L."/>
            <person name="Ma J."/>
        </authorList>
    </citation>
    <scope>NUCLEOTIDE SEQUENCE [LARGE SCALE GENOMIC DNA]</scope>
    <source>
        <strain evidence="8">CCUG 58411</strain>
    </source>
</reference>
<comment type="similarity">
    <text evidence="2">Belongs to the DODA-type extradiol aromatic ring-opening dioxygenase family.</text>
</comment>
<evidence type="ECO:0000313" key="7">
    <source>
        <dbReference type="EMBL" id="MFD1122859.1"/>
    </source>
</evidence>
<feature type="domain" description="Extradiol ring-cleavage dioxygenase class III enzyme subunit B" evidence="6">
    <location>
        <begin position="28"/>
        <end position="233"/>
    </location>
</feature>
<dbReference type="PANTHER" id="PTHR30096">
    <property type="entry name" value="4,5-DOPA DIOXYGENASE EXTRADIOL-LIKE PROTEIN"/>
    <property type="match status" value="1"/>
</dbReference>
<comment type="cofactor">
    <cofactor evidence="1">
        <name>Zn(2+)</name>
        <dbReference type="ChEBI" id="CHEBI:29105"/>
    </cofactor>
</comment>
<organism evidence="7 8">
    <name type="scientific">Methylophilus flavus</name>
    <dbReference type="NCBI Taxonomy" id="640084"/>
    <lineage>
        <taxon>Bacteria</taxon>
        <taxon>Pseudomonadati</taxon>
        <taxon>Pseudomonadota</taxon>
        <taxon>Betaproteobacteria</taxon>
        <taxon>Nitrosomonadales</taxon>
        <taxon>Methylophilaceae</taxon>
        <taxon>Methylophilus</taxon>
    </lineage>
</organism>
<keyword evidence="3" id="KW-0479">Metal-binding</keyword>
<accession>A0ABW3P9E0</accession>
<keyword evidence="8" id="KW-1185">Reference proteome</keyword>
<dbReference type="InterPro" id="IPR004183">
    <property type="entry name" value="Xdiol_dOase_suB"/>
</dbReference>
<dbReference type="PANTHER" id="PTHR30096:SF0">
    <property type="entry name" value="4,5-DOPA DIOXYGENASE EXTRADIOL-LIKE PROTEIN"/>
    <property type="match status" value="1"/>
</dbReference>